<dbReference type="Proteomes" id="UP001274896">
    <property type="component" value="Unassembled WGS sequence"/>
</dbReference>
<evidence type="ECO:0000259" key="3">
    <source>
        <dbReference type="Pfam" id="PF00048"/>
    </source>
</evidence>
<feature type="signal peptide" evidence="2">
    <location>
        <begin position="1"/>
        <end position="39"/>
    </location>
</feature>
<proteinExistence type="predicted"/>
<name>A0AAE0QYA0_9TELE</name>
<gene>
    <name evidence="4" type="ORF">QTP70_025514</name>
</gene>
<dbReference type="SUPFAM" id="SSF54117">
    <property type="entry name" value="Interleukin 8-like chemokines"/>
    <property type="match status" value="1"/>
</dbReference>
<dbReference type="EMBL" id="JAUCMX010000009">
    <property type="protein sequence ID" value="KAK3536035.1"/>
    <property type="molecule type" value="Genomic_DNA"/>
</dbReference>
<dbReference type="GO" id="GO:0005615">
    <property type="term" value="C:extracellular space"/>
    <property type="evidence" value="ECO:0007669"/>
    <property type="project" value="UniProtKB-KW"/>
</dbReference>
<dbReference type="InterPro" id="IPR001811">
    <property type="entry name" value="Chemokine_IL8-like_dom"/>
</dbReference>
<evidence type="ECO:0000256" key="1">
    <source>
        <dbReference type="ARBA" id="ARBA00022514"/>
    </source>
</evidence>
<dbReference type="InterPro" id="IPR036048">
    <property type="entry name" value="Interleukin_8-like_sf"/>
</dbReference>
<reference evidence="4" key="1">
    <citation type="submission" date="2023-06" db="EMBL/GenBank/DDBJ databases">
        <title>Male Hemibagrus guttatus genome.</title>
        <authorList>
            <person name="Bian C."/>
        </authorList>
    </citation>
    <scope>NUCLEOTIDE SEQUENCE</scope>
    <source>
        <strain evidence="4">Male_cb2023</strain>
        <tissue evidence="4">Muscle</tissue>
    </source>
</reference>
<dbReference type="Gene3D" id="2.40.50.40">
    <property type="match status" value="1"/>
</dbReference>
<keyword evidence="1" id="KW-0202">Cytokine</keyword>
<sequence>MEVTIEKISEHHTPAENMKMSRVFLVLGLVLIMEFYSDAQPEAPNPEDCCFKFFTGSIPAKNIQNVKKTGSHCPQQGFIVTTPKFSGLCVREISVPGQ</sequence>
<comment type="caution">
    <text evidence="4">The sequence shown here is derived from an EMBL/GenBank/DDBJ whole genome shotgun (WGS) entry which is preliminary data.</text>
</comment>
<dbReference type="GO" id="GO:0006955">
    <property type="term" value="P:immune response"/>
    <property type="evidence" value="ECO:0007669"/>
    <property type="project" value="InterPro"/>
</dbReference>
<evidence type="ECO:0000256" key="2">
    <source>
        <dbReference type="SAM" id="SignalP"/>
    </source>
</evidence>
<dbReference type="GO" id="GO:0008009">
    <property type="term" value="F:chemokine activity"/>
    <property type="evidence" value="ECO:0007669"/>
    <property type="project" value="InterPro"/>
</dbReference>
<accession>A0AAE0QYA0</accession>
<protein>
    <recommendedName>
        <fullName evidence="3">Chemokine interleukin-8-like domain-containing protein</fullName>
    </recommendedName>
</protein>
<evidence type="ECO:0000313" key="4">
    <source>
        <dbReference type="EMBL" id="KAK3536035.1"/>
    </source>
</evidence>
<keyword evidence="5" id="KW-1185">Reference proteome</keyword>
<feature type="domain" description="Chemokine interleukin-8-like" evidence="3">
    <location>
        <begin position="47"/>
        <end position="90"/>
    </location>
</feature>
<evidence type="ECO:0000313" key="5">
    <source>
        <dbReference type="Proteomes" id="UP001274896"/>
    </source>
</evidence>
<dbReference type="Pfam" id="PF00048">
    <property type="entry name" value="IL8"/>
    <property type="match status" value="1"/>
</dbReference>
<feature type="chain" id="PRO_5042120962" description="Chemokine interleukin-8-like domain-containing protein" evidence="2">
    <location>
        <begin position="40"/>
        <end position="98"/>
    </location>
</feature>
<dbReference type="AlphaFoldDB" id="A0AAE0QYA0"/>
<keyword evidence="2" id="KW-0732">Signal</keyword>
<organism evidence="4 5">
    <name type="scientific">Hemibagrus guttatus</name>
    <dbReference type="NCBI Taxonomy" id="175788"/>
    <lineage>
        <taxon>Eukaryota</taxon>
        <taxon>Metazoa</taxon>
        <taxon>Chordata</taxon>
        <taxon>Craniata</taxon>
        <taxon>Vertebrata</taxon>
        <taxon>Euteleostomi</taxon>
        <taxon>Actinopterygii</taxon>
        <taxon>Neopterygii</taxon>
        <taxon>Teleostei</taxon>
        <taxon>Ostariophysi</taxon>
        <taxon>Siluriformes</taxon>
        <taxon>Bagridae</taxon>
        <taxon>Hemibagrus</taxon>
    </lineage>
</organism>